<evidence type="ECO:0000256" key="2">
    <source>
        <dbReference type="ARBA" id="ARBA00022801"/>
    </source>
</evidence>
<keyword evidence="6" id="KW-1185">Reference proteome</keyword>
<dbReference type="GO" id="GO:0016787">
    <property type="term" value="F:hydrolase activity"/>
    <property type="evidence" value="ECO:0007669"/>
    <property type="project" value="UniProtKB-KW"/>
</dbReference>
<dbReference type="InterPro" id="IPR035971">
    <property type="entry name" value="CBD_sf"/>
</dbReference>
<dbReference type="AlphaFoldDB" id="A0A2G8S625"/>
<comment type="caution">
    <text evidence="5">The sequence shown here is derived from an EMBL/GenBank/DDBJ whole genome shotgun (WGS) entry which is preliminary data.</text>
</comment>
<evidence type="ECO:0000313" key="5">
    <source>
        <dbReference type="EMBL" id="PIL29226.1"/>
    </source>
</evidence>
<keyword evidence="1" id="KW-0732">Signal</keyword>
<evidence type="ECO:0000256" key="1">
    <source>
        <dbReference type="ARBA" id="ARBA00022729"/>
    </source>
</evidence>
<feature type="domain" description="CBM1" evidence="4">
    <location>
        <begin position="146"/>
        <end position="182"/>
    </location>
</feature>
<dbReference type="PROSITE" id="PS51164">
    <property type="entry name" value="CBM1_2"/>
    <property type="match status" value="1"/>
</dbReference>
<name>A0A2G8S625_9APHY</name>
<evidence type="ECO:0000313" key="6">
    <source>
        <dbReference type="Proteomes" id="UP000230002"/>
    </source>
</evidence>
<dbReference type="GO" id="GO:0005975">
    <property type="term" value="P:carbohydrate metabolic process"/>
    <property type="evidence" value="ECO:0007669"/>
    <property type="project" value="InterPro"/>
</dbReference>
<evidence type="ECO:0000256" key="3">
    <source>
        <dbReference type="SAM" id="MobiDB-lite"/>
    </source>
</evidence>
<keyword evidence="2" id="KW-0378">Hydrolase</keyword>
<dbReference type="STRING" id="1077348.A0A2G8S625"/>
<sequence length="369" mass="38941">MLTAPYTHLPRFITKFRDLMFHIAWRPASILSGDFPVPFLTLCSADSLAARGAPQQSLGCFRQLPVVSPPLWTTSGTLEDFPKKRLMLGVAGRLLTNCSVRAVQVGGTLWFRRARLCSSSGKTKMVSSTAILLGAISLVAGAAAQSTAPQYGQCGGIGWTGATTCPDGWSCTVSNEYYSQCLPGASTPTSTVATSSGGSSPTSTTGSSPSATVTLIPGNSFIRAVEDPNFHQYLRSEVANTASDAVLGDPSTAAQFQITDGQLIQLLPDGSSLYAAVESRANATVMKLKMSWQDTPASGDAAGTFMWSGDTVEWSIASISRPQLNAWLVCPDEDGNKDVYINLGAYDYETPAGCADETIHAYTGPYATA</sequence>
<dbReference type="GO" id="GO:0030248">
    <property type="term" value="F:cellulose binding"/>
    <property type="evidence" value="ECO:0007669"/>
    <property type="project" value="InterPro"/>
</dbReference>
<evidence type="ECO:0000259" key="4">
    <source>
        <dbReference type="PROSITE" id="PS51164"/>
    </source>
</evidence>
<reference evidence="5 6" key="1">
    <citation type="journal article" date="2015" name="Sci. Rep.">
        <title>Chromosome-level genome map provides insights into diverse defense mechanisms in the medicinal fungus Ganoderma sinense.</title>
        <authorList>
            <person name="Zhu Y."/>
            <person name="Xu J."/>
            <person name="Sun C."/>
            <person name="Zhou S."/>
            <person name="Xu H."/>
            <person name="Nelson D.R."/>
            <person name="Qian J."/>
            <person name="Song J."/>
            <person name="Luo H."/>
            <person name="Xiang L."/>
            <person name="Li Y."/>
            <person name="Xu Z."/>
            <person name="Ji A."/>
            <person name="Wang L."/>
            <person name="Lu S."/>
            <person name="Hayward A."/>
            <person name="Sun W."/>
            <person name="Li X."/>
            <person name="Schwartz D.C."/>
            <person name="Wang Y."/>
            <person name="Chen S."/>
        </authorList>
    </citation>
    <scope>NUCLEOTIDE SEQUENCE [LARGE SCALE GENOMIC DNA]</scope>
    <source>
        <strain evidence="5 6">ZZ0214-1</strain>
    </source>
</reference>
<dbReference type="EMBL" id="AYKW01000023">
    <property type="protein sequence ID" value="PIL29226.1"/>
    <property type="molecule type" value="Genomic_DNA"/>
</dbReference>
<gene>
    <name evidence="5" type="ORF">GSI_09275</name>
</gene>
<accession>A0A2G8S625</accession>
<dbReference type="InterPro" id="IPR000254">
    <property type="entry name" value="CBD"/>
</dbReference>
<protein>
    <recommendedName>
        <fullName evidence="4">CBM1 domain-containing protein</fullName>
    </recommendedName>
</protein>
<dbReference type="PROSITE" id="PS00562">
    <property type="entry name" value="CBM1_1"/>
    <property type="match status" value="1"/>
</dbReference>
<dbReference type="SMART" id="SM00236">
    <property type="entry name" value="fCBD"/>
    <property type="match status" value="1"/>
</dbReference>
<proteinExistence type="predicted"/>
<organism evidence="5 6">
    <name type="scientific">Ganoderma sinense ZZ0214-1</name>
    <dbReference type="NCBI Taxonomy" id="1077348"/>
    <lineage>
        <taxon>Eukaryota</taxon>
        <taxon>Fungi</taxon>
        <taxon>Dikarya</taxon>
        <taxon>Basidiomycota</taxon>
        <taxon>Agaricomycotina</taxon>
        <taxon>Agaricomycetes</taxon>
        <taxon>Polyporales</taxon>
        <taxon>Polyporaceae</taxon>
        <taxon>Ganoderma</taxon>
    </lineage>
</organism>
<dbReference type="Proteomes" id="UP000230002">
    <property type="component" value="Unassembled WGS sequence"/>
</dbReference>
<dbReference type="SUPFAM" id="SSF57180">
    <property type="entry name" value="Cellulose-binding domain"/>
    <property type="match status" value="1"/>
</dbReference>
<dbReference type="OrthoDB" id="2115822at2759"/>
<dbReference type="GO" id="GO:0005576">
    <property type="term" value="C:extracellular region"/>
    <property type="evidence" value="ECO:0007669"/>
    <property type="project" value="InterPro"/>
</dbReference>
<feature type="region of interest" description="Disordered" evidence="3">
    <location>
        <begin position="189"/>
        <end position="210"/>
    </location>
</feature>
<dbReference type="Pfam" id="PF00734">
    <property type="entry name" value="CBM_1"/>
    <property type="match status" value="1"/>
</dbReference>